<feature type="region of interest" description="Disordered" evidence="1">
    <location>
        <begin position="354"/>
        <end position="374"/>
    </location>
</feature>
<feature type="region of interest" description="Disordered" evidence="1">
    <location>
        <begin position="828"/>
        <end position="860"/>
    </location>
</feature>
<feature type="region of interest" description="Disordered" evidence="1">
    <location>
        <begin position="606"/>
        <end position="652"/>
    </location>
</feature>
<sequence>MRNSPIPFTSTLISIALFPTPCLPPCYQTLTQPSHLSFPGTIFSVPLSGRLLENLLQTCLDFQLRVSEQEVGATYMATKSDFAEKLLRDLRLRKERMAATENSSQVMFGENRSPVGSSRSLNTEGSSNQIILQERGNLSSQVRDLSMAIAFALDNTAKISTPSSNPLLNFFNRLDCRKMDISNSGKHSPPTIPSVSHIDNLTEISKAVLRACSRGLNININSIEVGQELLKGAVDLEESLRMLVNLEEASECMNGARRRSRLTLLNGDDAGRDDTHKRMNQMQLDRPRFSFDKPSKNSHLVAQKNKMTKEQESTASCDLDFDGPQVRNSSSSTQEKGRISNVIAKLMGLEELPQKESMKKDLSSRENERKVSSKTRKFAEFASERSNGLLLNMDHKSIRRQNSTPVRDLTSDIKAEKRQEIDDSFKMVMVKRNIAGATDTVSAPKTATSTMKKLQKDSISQNKVTGFQICPGGEKSPPFVEDRERKMAETRLNNEPQQKAQQIEYNVSANCLEKRNGNKDLKQTAKGKRTAQVEVLKKREHSEDKNRAGPKGQQIQKESLMTKKPRGRYMESMVSAKFNLGSADNLVKKQNKDKTTYENGTLMKPIEKVGVTDPPNLDASKGNFRKEDQNQIPSLREPQNENEKATDSNLLPTPDKCIDVLAKKKEAAYKEIQKSENLRKMDVPMTRRSRTVNDLKISSKQSATMLQELKQQMHKKKNSTKGRELESDNQENRGEVGIIVTDASEEVRELTKQPEKVQNDAEPTTLLNNSVGDECQTENIQDILVPNDKCCDRDSNSAKVSSDLQKVVEPYASKNEKHLKQYDQHNEGRKASMASHKLSKPDVHKQLPESGRQEQLMEPEKELKNIVIKDQHLTEPEKELKVIVVENHYLTRPEKEPKEIALRNKHLTEPEKQPKEIVIGNQHLTEPERELKEIVIKNHYLTEPEKEPKEIVTKNQQLTEPEKELKEIVLKNHLFLNTAEALFKLNIPVSFLHAGDQNQEVGDKKLILDCGYEIMKRKARKNELTLHPYNITTLSCSKLRSLDDLVKKLCKDFEMLKLYGGSWDDEVDIASYLYKMIEKDIHGKDPDLNCMWDLEWNDMMSMFCEKEDVVRDVEKHVLNVLLDEMTNELLHVNFLV</sequence>
<dbReference type="OrthoDB" id="761625at2759"/>
<gene>
    <name evidence="3" type="primary">LOC105166149</name>
</gene>
<accession>A0A8M8V3S2</accession>
<feature type="region of interest" description="Disordered" evidence="1">
    <location>
        <begin position="301"/>
        <end position="336"/>
    </location>
</feature>
<dbReference type="GeneID" id="105166149"/>
<feature type="region of interest" description="Disordered" evidence="1">
    <location>
        <begin position="711"/>
        <end position="737"/>
    </location>
</feature>
<feature type="region of interest" description="Disordered" evidence="1">
    <location>
        <begin position="522"/>
        <end position="564"/>
    </location>
</feature>
<evidence type="ECO:0000256" key="1">
    <source>
        <dbReference type="SAM" id="MobiDB-lite"/>
    </source>
</evidence>
<organism evidence="2 3">
    <name type="scientific">Sesamum indicum</name>
    <name type="common">Oriental sesame</name>
    <name type="synonym">Sesamum orientale</name>
    <dbReference type="NCBI Taxonomy" id="4182"/>
    <lineage>
        <taxon>Eukaryota</taxon>
        <taxon>Viridiplantae</taxon>
        <taxon>Streptophyta</taxon>
        <taxon>Embryophyta</taxon>
        <taxon>Tracheophyta</taxon>
        <taxon>Spermatophyta</taxon>
        <taxon>Magnoliopsida</taxon>
        <taxon>eudicotyledons</taxon>
        <taxon>Gunneridae</taxon>
        <taxon>Pentapetalae</taxon>
        <taxon>asterids</taxon>
        <taxon>lamiids</taxon>
        <taxon>Lamiales</taxon>
        <taxon>Pedaliaceae</taxon>
        <taxon>Sesamum</taxon>
    </lineage>
</organism>
<dbReference type="PANTHER" id="PTHR34282:SF1">
    <property type="entry name" value="DUF3741 DOMAIN-CONTAINING PROTEIN"/>
    <property type="match status" value="1"/>
</dbReference>
<feature type="region of interest" description="Disordered" evidence="1">
    <location>
        <begin position="751"/>
        <end position="773"/>
    </location>
</feature>
<reference evidence="3" key="1">
    <citation type="submission" date="2025-08" db="UniProtKB">
        <authorList>
            <consortium name="RefSeq"/>
        </authorList>
    </citation>
    <scope>IDENTIFICATION</scope>
</reference>
<feature type="compositionally biased region" description="Basic and acidic residues" evidence="1">
    <location>
        <begin position="721"/>
        <end position="734"/>
    </location>
</feature>
<dbReference type="PANTHER" id="PTHR34282">
    <property type="entry name" value="OS01G0228800 PROTEIN-RELATED"/>
    <property type="match status" value="1"/>
</dbReference>
<evidence type="ECO:0000313" key="3">
    <source>
        <dbReference type="RefSeq" id="XP_020550979.1"/>
    </source>
</evidence>
<keyword evidence="2" id="KW-1185">Reference proteome</keyword>
<protein>
    <submittedName>
        <fullName evidence="3">Titin homolog isoform X1</fullName>
    </submittedName>
</protein>
<feature type="compositionally biased region" description="Polar residues" evidence="1">
    <location>
        <begin position="761"/>
        <end position="771"/>
    </location>
</feature>
<name>A0A8M8V3S2_SESIN</name>
<feature type="compositionally biased region" description="Basic and acidic residues" evidence="1">
    <location>
        <begin position="535"/>
        <end position="547"/>
    </location>
</feature>
<evidence type="ECO:0000313" key="2">
    <source>
        <dbReference type="Proteomes" id="UP000504604"/>
    </source>
</evidence>
<feature type="compositionally biased region" description="Polar residues" evidence="1">
    <location>
        <begin position="114"/>
        <end position="124"/>
    </location>
</feature>
<dbReference type="RefSeq" id="XP_020550979.1">
    <property type="nucleotide sequence ID" value="XM_020695320.1"/>
</dbReference>
<proteinExistence type="predicted"/>
<feature type="region of interest" description="Disordered" evidence="1">
    <location>
        <begin position="101"/>
        <end position="124"/>
    </location>
</feature>
<dbReference type="AlphaFoldDB" id="A0A8M8V3S2"/>
<dbReference type="Proteomes" id="UP000504604">
    <property type="component" value="Linkage group LG7"/>
</dbReference>